<proteinExistence type="predicted"/>
<organism evidence="1 2">
    <name type="scientific">Thermodesulforhabdus norvegica</name>
    <dbReference type="NCBI Taxonomy" id="39841"/>
    <lineage>
        <taxon>Bacteria</taxon>
        <taxon>Pseudomonadati</taxon>
        <taxon>Thermodesulfobacteriota</taxon>
        <taxon>Syntrophobacteria</taxon>
        <taxon>Syntrophobacterales</taxon>
        <taxon>Thermodesulforhabdaceae</taxon>
        <taxon>Thermodesulforhabdus</taxon>
    </lineage>
</organism>
<accession>A0A1I4U7G1</accession>
<dbReference type="AlphaFoldDB" id="A0A1I4U7G1"/>
<dbReference type="Proteomes" id="UP000199611">
    <property type="component" value="Unassembled WGS sequence"/>
</dbReference>
<dbReference type="STRING" id="39841.SAMN05660836_01680"/>
<evidence type="ECO:0000313" key="1">
    <source>
        <dbReference type="EMBL" id="SFM84835.1"/>
    </source>
</evidence>
<name>A0A1I4U7G1_9BACT</name>
<dbReference type="EMBL" id="FOUU01000005">
    <property type="protein sequence ID" value="SFM84835.1"/>
    <property type="molecule type" value="Genomic_DNA"/>
</dbReference>
<keyword evidence="2" id="KW-1185">Reference proteome</keyword>
<sequence>MTQMAVVCTDELCALGIDSAAVYYNTDGSVEKIVNLDKIIRLSPEVILAVAGSGYGIPLAVQLNNHLQKRGIWNYGDVVRRAIFFLREAIPRLQFSLKNSSTHPDLERFYFLFMGRNQTKLLSKPLPEAHLVMSEELNGRLQIMPVPRVLTIPRQMGLELRLIHLVNARANSRAIVQTMHAYFRELSQSLDDVKPPFHFAIVSCNDFSLLRLSD</sequence>
<gene>
    <name evidence="1" type="ORF">SAMN05660836_01680</name>
</gene>
<dbReference type="OrthoDB" id="5508678at2"/>
<protein>
    <submittedName>
        <fullName evidence="1">Uncharacterized protein</fullName>
    </submittedName>
</protein>
<evidence type="ECO:0000313" key="2">
    <source>
        <dbReference type="Proteomes" id="UP000199611"/>
    </source>
</evidence>
<reference evidence="1 2" key="1">
    <citation type="submission" date="2016-10" db="EMBL/GenBank/DDBJ databases">
        <authorList>
            <person name="de Groot N.N."/>
        </authorList>
    </citation>
    <scope>NUCLEOTIDE SEQUENCE [LARGE SCALE GENOMIC DNA]</scope>
    <source>
        <strain evidence="1 2">DSM 9990</strain>
    </source>
</reference>
<dbReference type="RefSeq" id="WP_093394970.1">
    <property type="nucleotide sequence ID" value="NZ_FOUU01000005.1"/>
</dbReference>